<comment type="caution">
    <text evidence="1">The sequence shown here is derived from an EMBL/GenBank/DDBJ whole genome shotgun (WGS) entry which is preliminary data.</text>
</comment>
<dbReference type="EMBL" id="ANMG01000120">
    <property type="protein sequence ID" value="EMD21778.1"/>
    <property type="molecule type" value="Genomic_DNA"/>
</dbReference>
<sequence length="168" mass="19258">MTAVEHVSQYRELTAWRERARHFNTVLHQHLALAADRVRHLHRDTVIESLRHSLLTPAIAVDELRQARSGEESLADTALWARLQLLHWPTPDNADYRLTDAVTSERGRRSAARHVKNGLIEFQDTHVTGETVDVADLILEITDHTRPTCDRTRLVELCHQRTPDLQAS</sequence>
<reference evidence="1 3" key="1">
    <citation type="submission" date="2012-10" db="EMBL/GenBank/DDBJ databases">
        <title>Genome assembly of Amycolatopsis azurea DSM 43854.</title>
        <authorList>
            <person name="Khatri I."/>
            <person name="Kaur I."/>
            <person name="Subramanian S."/>
            <person name="Mayilraj S."/>
        </authorList>
    </citation>
    <scope>NUCLEOTIDE SEQUENCE [LARGE SCALE GENOMIC DNA]</scope>
    <source>
        <strain evidence="1 3">DSM 43854</strain>
    </source>
</reference>
<dbReference type="OrthoDB" id="3690789at2"/>
<gene>
    <name evidence="2" type="ORF">B0293_42750</name>
    <name evidence="1" type="ORF">C791_0928</name>
</gene>
<protein>
    <submittedName>
        <fullName evidence="1">Uncharacterized protein</fullName>
    </submittedName>
</protein>
<keyword evidence="4" id="KW-1185">Reference proteome</keyword>
<evidence type="ECO:0000313" key="1">
    <source>
        <dbReference type="EMBL" id="EMD21778.1"/>
    </source>
</evidence>
<dbReference type="RefSeq" id="WP_005168360.1">
    <property type="nucleotide sequence ID" value="NZ_ANMG01000120.1"/>
</dbReference>
<proteinExistence type="predicted"/>
<accession>M2PBS2</accession>
<dbReference type="Proteomes" id="UP000014137">
    <property type="component" value="Unassembled WGS sequence"/>
</dbReference>
<evidence type="ECO:0000313" key="3">
    <source>
        <dbReference type="Proteomes" id="UP000014137"/>
    </source>
</evidence>
<evidence type="ECO:0000313" key="2">
    <source>
        <dbReference type="EMBL" id="OOC00525.1"/>
    </source>
</evidence>
<reference evidence="2 4" key="2">
    <citation type="submission" date="2017-02" db="EMBL/GenBank/DDBJ databases">
        <title>Amycolatopsis azurea DSM 43854 draft genome.</title>
        <authorList>
            <person name="Mayilraj S."/>
        </authorList>
    </citation>
    <scope>NUCLEOTIDE SEQUENCE [LARGE SCALE GENOMIC DNA]</scope>
    <source>
        <strain evidence="2 4">DSM 43854</strain>
    </source>
</reference>
<organism evidence="1 3">
    <name type="scientific">Amycolatopsis azurea DSM 43854</name>
    <dbReference type="NCBI Taxonomy" id="1238180"/>
    <lineage>
        <taxon>Bacteria</taxon>
        <taxon>Bacillati</taxon>
        <taxon>Actinomycetota</taxon>
        <taxon>Actinomycetes</taxon>
        <taxon>Pseudonocardiales</taxon>
        <taxon>Pseudonocardiaceae</taxon>
        <taxon>Amycolatopsis</taxon>
    </lineage>
</organism>
<dbReference type="Proteomes" id="UP000188551">
    <property type="component" value="Unassembled WGS sequence"/>
</dbReference>
<dbReference type="AlphaFoldDB" id="M2PBS2"/>
<dbReference type="PATRIC" id="fig|1238180.3.peg.8519"/>
<name>M2PBS2_9PSEU</name>
<dbReference type="EMBL" id="MUXN01000049">
    <property type="protein sequence ID" value="OOC00525.1"/>
    <property type="molecule type" value="Genomic_DNA"/>
</dbReference>
<evidence type="ECO:0000313" key="4">
    <source>
        <dbReference type="Proteomes" id="UP000188551"/>
    </source>
</evidence>